<dbReference type="SUPFAM" id="SSF46689">
    <property type="entry name" value="Homeodomain-like"/>
    <property type="match status" value="1"/>
</dbReference>
<sequence length="275" mass="32044">MKSKIYKPHPALQDFVNCISIYGVDFTKTQSLSNIYRFVPAYQRYIIFYLEDPIKVLKPGNEAYITKAVCVTIGPQDQAVTLDMGNRHLALCVAFQPSGLHRLLKVPMSEMYEQDFDTRLFLGSEIEEITERLKEADDWDHMISIIEFYLLKKISRLKPLLPVDQAMAELVSTGGNVTMEQLASLACLSLRQFERKCTERLGMPPKQYARLIRFCKAYQLKEQFPQKTWTEIAYNSGYYDQMHFIRDFKKFAGITPSFIHEEELKTTIRLHKIME</sequence>
<organism evidence="5 6">
    <name type="scientific">Chitinophaga arvensicola</name>
    <dbReference type="NCBI Taxonomy" id="29529"/>
    <lineage>
        <taxon>Bacteria</taxon>
        <taxon>Pseudomonadati</taxon>
        <taxon>Bacteroidota</taxon>
        <taxon>Chitinophagia</taxon>
        <taxon>Chitinophagales</taxon>
        <taxon>Chitinophagaceae</taxon>
        <taxon>Chitinophaga</taxon>
    </lineage>
</organism>
<evidence type="ECO:0000313" key="6">
    <source>
        <dbReference type="Proteomes" id="UP000199310"/>
    </source>
</evidence>
<dbReference type="OrthoDB" id="655946at2"/>
<keyword evidence="6" id="KW-1185">Reference proteome</keyword>
<keyword evidence="3" id="KW-0804">Transcription</keyword>
<dbReference type="EMBL" id="FOJG01000002">
    <property type="protein sequence ID" value="SEW51125.1"/>
    <property type="molecule type" value="Genomic_DNA"/>
</dbReference>
<dbReference type="Pfam" id="PF20240">
    <property type="entry name" value="DUF6597"/>
    <property type="match status" value="1"/>
</dbReference>
<proteinExistence type="predicted"/>
<dbReference type="PANTHER" id="PTHR46796">
    <property type="entry name" value="HTH-TYPE TRANSCRIPTIONAL ACTIVATOR RHAS-RELATED"/>
    <property type="match status" value="1"/>
</dbReference>
<dbReference type="GO" id="GO:0003700">
    <property type="term" value="F:DNA-binding transcription factor activity"/>
    <property type="evidence" value="ECO:0007669"/>
    <property type="project" value="InterPro"/>
</dbReference>
<accession>A0A1I0S6S3</accession>
<dbReference type="RefSeq" id="WP_089897591.1">
    <property type="nucleotide sequence ID" value="NZ_FOJG01000002.1"/>
</dbReference>
<evidence type="ECO:0000256" key="1">
    <source>
        <dbReference type="ARBA" id="ARBA00023015"/>
    </source>
</evidence>
<keyword evidence="2" id="KW-0238">DNA-binding</keyword>
<dbReference type="STRING" id="29529.SAMN04488122_4140"/>
<dbReference type="GO" id="GO:0043565">
    <property type="term" value="F:sequence-specific DNA binding"/>
    <property type="evidence" value="ECO:0007669"/>
    <property type="project" value="InterPro"/>
</dbReference>
<dbReference type="Gene3D" id="1.10.10.60">
    <property type="entry name" value="Homeodomain-like"/>
    <property type="match status" value="1"/>
</dbReference>
<dbReference type="PANTHER" id="PTHR46796:SF13">
    <property type="entry name" value="HTH-TYPE TRANSCRIPTIONAL ACTIVATOR RHAS"/>
    <property type="match status" value="1"/>
</dbReference>
<protein>
    <submittedName>
        <fullName evidence="5">Helix-turn-helix domain-containing protein</fullName>
    </submittedName>
</protein>
<dbReference type="PROSITE" id="PS01124">
    <property type="entry name" value="HTH_ARAC_FAMILY_2"/>
    <property type="match status" value="1"/>
</dbReference>
<evidence type="ECO:0000256" key="3">
    <source>
        <dbReference type="ARBA" id="ARBA00023163"/>
    </source>
</evidence>
<reference evidence="6" key="1">
    <citation type="submission" date="2016-10" db="EMBL/GenBank/DDBJ databases">
        <authorList>
            <person name="Varghese N."/>
            <person name="Submissions S."/>
        </authorList>
    </citation>
    <scope>NUCLEOTIDE SEQUENCE [LARGE SCALE GENOMIC DNA]</scope>
    <source>
        <strain evidence="6">DSM 3695</strain>
    </source>
</reference>
<feature type="domain" description="HTH araC/xylS-type" evidence="4">
    <location>
        <begin position="161"/>
        <end position="262"/>
    </location>
</feature>
<evidence type="ECO:0000259" key="4">
    <source>
        <dbReference type="PROSITE" id="PS01124"/>
    </source>
</evidence>
<dbReference type="InterPro" id="IPR050204">
    <property type="entry name" value="AraC_XylS_family_regulators"/>
</dbReference>
<dbReference type="Proteomes" id="UP000199310">
    <property type="component" value="Unassembled WGS sequence"/>
</dbReference>
<dbReference type="AlphaFoldDB" id="A0A1I0S6S3"/>
<dbReference type="InterPro" id="IPR009057">
    <property type="entry name" value="Homeodomain-like_sf"/>
</dbReference>
<name>A0A1I0S6S3_9BACT</name>
<dbReference type="SMART" id="SM00342">
    <property type="entry name" value="HTH_ARAC"/>
    <property type="match status" value="1"/>
</dbReference>
<keyword evidence="1" id="KW-0805">Transcription regulation</keyword>
<gene>
    <name evidence="5" type="ORF">SAMN04488122_4140</name>
</gene>
<dbReference type="InterPro" id="IPR018060">
    <property type="entry name" value="HTH_AraC"/>
</dbReference>
<dbReference type="Pfam" id="PF12833">
    <property type="entry name" value="HTH_18"/>
    <property type="match status" value="1"/>
</dbReference>
<evidence type="ECO:0000256" key="2">
    <source>
        <dbReference type="ARBA" id="ARBA00023125"/>
    </source>
</evidence>
<evidence type="ECO:0000313" key="5">
    <source>
        <dbReference type="EMBL" id="SEW51125.1"/>
    </source>
</evidence>
<dbReference type="InterPro" id="IPR046532">
    <property type="entry name" value="DUF6597"/>
</dbReference>